<accession>F8PTC3</accession>
<evidence type="ECO:0000313" key="2">
    <source>
        <dbReference type="Proteomes" id="UP000008063"/>
    </source>
</evidence>
<gene>
    <name evidence="1" type="ORF">SERLA73DRAFT_51410</name>
</gene>
<dbReference type="HOGENOM" id="CLU_006344_4_0_1"/>
<dbReference type="EMBL" id="GL945478">
    <property type="protein sequence ID" value="EGO00953.1"/>
    <property type="molecule type" value="Genomic_DNA"/>
</dbReference>
<dbReference type="Proteomes" id="UP000008063">
    <property type="component" value="Unassembled WGS sequence"/>
</dbReference>
<organism evidence="2">
    <name type="scientific">Serpula lacrymans var. lacrymans (strain S7.3)</name>
    <name type="common">Dry rot fungus</name>
    <dbReference type="NCBI Taxonomy" id="936435"/>
    <lineage>
        <taxon>Eukaryota</taxon>
        <taxon>Fungi</taxon>
        <taxon>Dikarya</taxon>
        <taxon>Basidiomycota</taxon>
        <taxon>Agaricomycotina</taxon>
        <taxon>Agaricomycetes</taxon>
        <taxon>Agaricomycetidae</taxon>
        <taxon>Boletales</taxon>
        <taxon>Coniophorineae</taxon>
        <taxon>Serpulaceae</taxon>
        <taxon>Serpula</taxon>
    </lineage>
</organism>
<dbReference type="Pfam" id="PF18759">
    <property type="entry name" value="Plavaka"/>
    <property type="match status" value="1"/>
</dbReference>
<keyword evidence="2" id="KW-1185">Reference proteome</keyword>
<dbReference type="eggNOG" id="ENOG502SKTQ">
    <property type="taxonomic scope" value="Eukaryota"/>
</dbReference>
<dbReference type="AlphaFoldDB" id="F8PTC3"/>
<protein>
    <submittedName>
        <fullName evidence="1">Uncharacterized protein</fullName>
    </submittedName>
</protein>
<dbReference type="OrthoDB" id="2418900at2759"/>
<sequence length="619" mass="70544">MDVDLPDNRWAPFSTELDWKFAHWALQEGIGQKSLDRLLAIPELSQRLGLSYQNSRSLLKIIDSKIPERAKWHSKYLHFDDCPEEKHFIQYRDPLQAITSLLGNPAHATDIVYKPSRIFTNSNRDDCIFNKMWKWWHSVQGASVAPVIIATDKTQLTQFSGDKSAYPVYLTLGNIPSSIRRKPSQHACVLIGYLSVNKMVKKGLTTKEKTARVQRLFHASVRMILEPLIEAGHKGMEVTGGDVRKIHPILACYVADYPEQCLVTCSKYGTCPKCRCPATDLENKAAGEPRTSDWTLSVINQASSSNSRREFFDQCMDKDVSGGVYRLFWEGFPYCDNHLCITPDHFKNGLSPLSQISGGERKDMAKILLGCLVGKLPKQAIIAIRSLLDFIYIAQYPTHSDTTLGYLSDALKTFHQNKAIFVTLGVRENFNIPKFHSLLHYVDFIRWFGATNNYNTEMFEHFHIDMAKDAWRASNHRNECPQMTTWLTRQEKTVWFECYQFSLQNRSVLRQQDTLQNSSGLGINIAKVSPLPQQPLQSIQQNHQCHGFIRDIKEFLNRLIHGQPGYMSRNQVNIANVPFDSLDVFTSFKLTPIHLGDNASASVKYKVIKARPRSKGIAP</sequence>
<reference evidence="2" key="1">
    <citation type="journal article" date="2011" name="Science">
        <title>The plant cell wall-decomposing machinery underlies the functional diversity of forest fungi.</title>
        <authorList>
            <person name="Eastwood D.C."/>
            <person name="Floudas D."/>
            <person name="Binder M."/>
            <person name="Majcherczyk A."/>
            <person name="Schneider P."/>
            <person name="Aerts A."/>
            <person name="Asiegbu F.O."/>
            <person name="Baker S.E."/>
            <person name="Barry K."/>
            <person name="Bendiksby M."/>
            <person name="Blumentritt M."/>
            <person name="Coutinho P.M."/>
            <person name="Cullen D."/>
            <person name="de Vries R.P."/>
            <person name="Gathman A."/>
            <person name="Goodell B."/>
            <person name="Henrissat B."/>
            <person name="Ihrmark K."/>
            <person name="Kauserud H."/>
            <person name="Kohler A."/>
            <person name="LaButti K."/>
            <person name="Lapidus A."/>
            <person name="Lavin J.L."/>
            <person name="Lee Y.-H."/>
            <person name="Lindquist E."/>
            <person name="Lilly W."/>
            <person name="Lucas S."/>
            <person name="Morin E."/>
            <person name="Murat C."/>
            <person name="Oguiza J.A."/>
            <person name="Park J."/>
            <person name="Pisabarro A.G."/>
            <person name="Riley R."/>
            <person name="Rosling A."/>
            <person name="Salamov A."/>
            <person name="Schmidt O."/>
            <person name="Schmutz J."/>
            <person name="Skrede I."/>
            <person name="Stenlid J."/>
            <person name="Wiebenga A."/>
            <person name="Xie X."/>
            <person name="Kuees U."/>
            <person name="Hibbett D.S."/>
            <person name="Hoffmeister D."/>
            <person name="Hoegberg N."/>
            <person name="Martin F."/>
            <person name="Grigoriev I.V."/>
            <person name="Watkinson S.C."/>
        </authorList>
    </citation>
    <scope>NUCLEOTIDE SEQUENCE [LARGE SCALE GENOMIC DNA]</scope>
    <source>
        <strain evidence="2">strain S7.3</strain>
    </source>
</reference>
<evidence type="ECO:0000313" key="1">
    <source>
        <dbReference type="EMBL" id="EGO00953.1"/>
    </source>
</evidence>
<dbReference type="InParanoid" id="F8PTC3"/>
<proteinExistence type="predicted"/>
<name>F8PTC3_SERL3</name>
<dbReference type="OMA" id="HEYADDE"/>
<dbReference type="InterPro" id="IPR041078">
    <property type="entry name" value="Plavaka"/>
</dbReference>